<evidence type="ECO:0000313" key="3">
    <source>
        <dbReference type="Proteomes" id="UP000284177"/>
    </source>
</evidence>
<protein>
    <submittedName>
        <fullName evidence="2">MBL fold metallo-hydrolase</fullName>
    </submittedName>
</protein>
<name>A0A419T4I9_9FIRM</name>
<dbReference type="PANTHER" id="PTHR42951">
    <property type="entry name" value="METALLO-BETA-LACTAMASE DOMAIN-CONTAINING"/>
    <property type="match status" value="1"/>
</dbReference>
<sequence length="276" mass="30279">MDDNLLQKITEKPMVTQEVTHDILLLQFPFVNAFLVGDPSAENGEWALVGAGMAHTAKDILQAVENRFGKGSQPTSIILTHGHFDHVGSIAELVSQWTSPIYAHELEIPYLTGQQDYPPADPSVDEGLIAKISPTFPNKSIDLGGRIHPLPNDGSVPGMPGWRWIHTPGHTPGHISLFKDSDRILISGDAITTVEQESAESVLTQEKELNGPPAYFTTDWQAAKTSVETIKDLNPSLVISSHGLPMQGEELRNQLENLVNNFDQIAIPKQGRFINK</sequence>
<feature type="domain" description="Metallo-beta-lactamase" evidence="1">
    <location>
        <begin position="30"/>
        <end position="242"/>
    </location>
</feature>
<dbReference type="InterPro" id="IPR050855">
    <property type="entry name" value="NDM-1-like"/>
</dbReference>
<evidence type="ECO:0000313" key="2">
    <source>
        <dbReference type="EMBL" id="RKD32457.1"/>
    </source>
</evidence>
<dbReference type="CDD" id="cd07721">
    <property type="entry name" value="yflN-like_MBL-fold"/>
    <property type="match status" value="1"/>
</dbReference>
<dbReference type="RefSeq" id="WP_120168533.1">
    <property type="nucleotide sequence ID" value="NZ_MCIB01000011.1"/>
</dbReference>
<keyword evidence="2" id="KW-0378">Hydrolase</keyword>
<keyword evidence="3" id="KW-1185">Reference proteome</keyword>
<accession>A0A419T4I9</accession>
<dbReference type="EMBL" id="MCIB01000011">
    <property type="protein sequence ID" value="RKD32457.1"/>
    <property type="molecule type" value="Genomic_DNA"/>
</dbReference>
<dbReference type="GO" id="GO:0016787">
    <property type="term" value="F:hydrolase activity"/>
    <property type="evidence" value="ECO:0007669"/>
    <property type="project" value="UniProtKB-KW"/>
</dbReference>
<reference evidence="2 3" key="1">
    <citation type="submission" date="2016-08" db="EMBL/GenBank/DDBJ databases">
        <title>Novel Firmicutes and Novel Genomes.</title>
        <authorList>
            <person name="Poppleton D.I."/>
            <person name="Gribaldo S."/>
        </authorList>
    </citation>
    <scope>NUCLEOTIDE SEQUENCE [LARGE SCALE GENOMIC DNA]</scope>
    <source>
        <strain evidence="2 3">CTT3</strain>
    </source>
</reference>
<organism evidence="2 3">
    <name type="scientific">Thermohalobacter berrensis</name>
    <dbReference type="NCBI Taxonomy" id="99594"/>
    <lineage>
        <taxon>Bacteria</taxon>
        <taxon>Bacillati</taxon>
        <taxon>Bacillota</taxon>
        <taxon>Tissierellia</taxon>
        <taxon>Tissierellales</taxon>
        <taxon>Thermohalobacteraceae</taxon>
        <taxon>Thermohalobacter</taxon>
    </lineage>
</organism>
<dbReference type="InterPro" id="IPR001279">
    <property type="entry name" value="Metallo-B-lactamas"/>
</dbReference>
<dbReference type="Pfam" id="PF00753">
    <property type="entry name" value="Lactamase_B"/>
    <property type="match status" value="1"/>
</dbReference>
<dbReference type="Gene3D" id="3.60.15.10">
    <property type="entry name" value="Ribonuclease Z/Hydroxyacylglutathione hydrolase-like"/>
    <property type="match status" value="1"/>
</dbReference>
<dbReference type="SUPFAM" id="SSF56281">
    <property type="entry name" value="Metallo-hydrolase/oxidoreductase"/>
    <property type="match status" value="1"/>
</dbReference>
<proteinExistence type="predicted"/>
<comment type="caution">
    <text evidence="2">The sequence shown here is derived from an EMBL/GenBank/DDBJ whole genome shotgun (WGS) entry which is preliminary data.</text>
</comment>
<dbReference type="InterPro" id="IPR036866">
    <property type="entry name" value="RibonucZ/Hydroxyglut_hydro"/>
</dbReference>
<dbReference type="Proteomes" id="UP000284177">
    <property type="component" value="Unassembled WGS sequence"/>
</dbReference>
<evidence type="ECO:0000259" key="1">
    <source>
        <dbReference type="SMART" id="SM00849"/>
    </source>
</evidence>
<dbReference type="SMART" id="SM00849">
    <property type="entry name" value="Lactamase_B"/>
    <property type="match status" value="1"/>
</dbReference>
<dbReference type="PANTHER" id="PTHR42951:SF17">
    <property type="entry name" value="METALLO-BETA-LACTAMASE DOMAIN-CONTAINING PROTEIN"/>
    <property type="match status" value="1"/>
</dbReference>
<gene>
    <name evidence="2" type="ORF">BET03_11125</name>
</gene>
<dbReference type="AlphaFoldDB" id="A0A419T4I9"/>
<dbReference type="OrthoDB" id="9802248at2"/>